<dbReference type="InterPro" id="IPR050169">
    <property type="entry name" value="Krueppel_C2H2_ZnF"/>
</dbReference>
<dbReference type="CDD" id="cd07765">
    <property type="entry name" value="KRAB_A-box"/>
    <property type="match status" value="1"/>
</dbReference>
<dbReference type="Proteomes" id="UP000694570">
    <property type="component" value="Unplaced"/>
</dbReference>
<organism evidence="2 3">
    <name type="scientific">Sus scrofa</name>
    <name type="common">Pig</name>
    <dbReference type="NCBI Taxonomy" id="9823"/>
    <lineage>
        <taxon>Eukaryota</taxon>
        <taxon>Metazoa</taxon>
        <taxon>Chordata</taxon>
        <taxon>Craniata</taxon>
        <taxon>Vertebrata</taxon>
        <taxon>Euteleostomi</taxon>
        <taxon>Mammalia</taxon>
        <taxon>Eutheria</taxon>
        <taxon>Laurasiatheria</taxon>
        <taxon>Artiodactyla</taxon>
        <taxon>Suina</taxon>
        <taxon>Suidae</taxon>
        <taxon>Sus</taxon>
    </lineage>
</organism>
<reference evidence="2" key="1">
    <citation type="submission" date="2025-08" db="UniProtKB">
        <authorList>
            <consortium name="Ensembl"/>
        </authorList>
    </citation>
    <scope>IDENTIFICATION</scope>
</reference>
<dbReference type="Pfam" id="PF01352">
    <property type="entry name" value="KRAB"/>
    <property type="match status" value="1"/>
</dbReference>
<evidence type="ECO:0000259" key="1">
    <source>
        <dbReference type="PROSITE" id="PS50805"/>
    </source>
</evidence>
<feature type="domain" description="KRAB" evidence="1">
    <location>
        <begin position="6"/>
        <end position="77"/>
    </location>
</feature>
<name>A0A8D0XRN2_PIG</name>
<proteinExistence type="predicted"/>
<dbReference type="GO" id="GO:0006355">
    <property type="term" value="P:regulation of DNA-templated transcription"/>
    <property type="evidence" value="ECO:0007669"/>
    <property type="project" value="InterPro"/>
</dbReference>
<dbReference type="SMART" id="SM00349">
    <property type="entry name" value="KRAB"/>
    <property type="match status" value="1"/>
</dbReference>
<evidence type="ECO:0000313" key="2">
    <source>
        <dbReference type="Ensembl" id="ENSSSCP00030038683.1"/>
    </source>
</evidence>
<dbReference type="Gene3D" id="6.10.140.140">
    <property type="match status" value="1"/>
</dbReference>
<dbReference type="InterPro" id="IPR036051">
    <property type="entry name" value="KRAB_dom_sf"/>
</dbReference>
<sequence>MFQESVIFKDVCVNFSLEEWECLDLTQRNLYRCVMLENYSNLVSVGLSIPKPDVISLLEQGKEPWGVFDSEMTRGLNQAFKYTQLFFSFLCYFLPVLSR</sequence>
<dbReference type="Ensembl" id="ENSSSCT00030084131.1">
    <property type="protein sequence ID" value="ENSSSCP00030038683.1"/>
    <property type="gene ID" value="ENSSSCG00030060263.1"/>
</dbReference>
<dbReference type="PROSITE" id="PS50805">
    <property type="entry name" value="KRAB"/>
    <property type="match status" value="1"/>
</dbReference>
<protein>
    <recommendedName>
        <fullName evidence="1">KRAB domain-containing protein</fullName>
    </recommendedName>
</protein>
<dbReference type="PANTHER" id="PTHR23232">
    <property type="entry name" value="KRAB DOMAIN C2H2 ZINC FINGER"/>
    <property type="match status" value="1"/>
</dbReference>
<accession>A0A8D0XRN2</accession>
<dbReference type="InterPro" id="IPR001909">
    <property type="entry name" value="KRAB"/>
</dbReference>
<dbReference type="AlphaFoldDB" id="A0A8D0XRN2"/>
<dbReference type="SUPFAM" id="SSF109640">
    <property type="entry name" value="KRAB domain (Kruppel-associated box)"/>
    <property type="match status" value="1"/>
</dbReference>
<dbReference type="PANTHER" id="PTHR23232:SF140">
    <property type="entry name" value="ZFP92 ZINC FINGER PROTEIN"/>
    <property type="match status" value="1"/>
</dbReference>
<evidence type="ECO:0000313" key="3">
    <source>
        <dbReference type="Proteomes" id="UP000694570"/>
    </source>
</evidence>